<dbReference type="HOGENOM" id="CLU_1533093_0_0_1"/>
<comment type="caution">
    <text evidence="7">The sequence shown here is derived from an EMBL/GenBank/DDBJ whole genome shotgun (WGS) entry which is preliminary data.</text>
</comment>
<dbReference type="GO" id="GO:0046872">
    <property type="term" value="F:metal ion binding"/>
    <property type="evidence" value="ECO:0007669"/>
    <property type="project" value="UniProtKB-KW"/>
</dbReference>
<evidence type="ECO:0008006" key="9">
    <source>
        <dbReference type="Google" id="ProtNLM"/>
    </source>
</evidence>
<dbReference type="AlphaFoldDB" id="A0A0A2L606"/>
<dbReference type="PhylomeDB" id="A0A0A2L606"/>
<dbReference type="OrthoDB" id="10249920at2759"/>
<keyword evidence="8" id="KW-1185">Reference proteome</keyword>
<dbReference type="PANTHER" id="PTHR31313:SF81">
    <property type="entry name" value="TY1 ENHANCER ACTIVATOR"/>
    <property type="match status" value="1"/>
</dbReference>
<keyword evidence="3" id="KW-0805">Transcription regulation</keyword>
<reference evidence="7 8" key="1">
    <citation type="journal article" date="2015" name="Mol. Plant Microbe Interact.">
        <title>Genome, transcriptome, and functional analyses of Penicillium expansum provide new insights into secondary metabolism and pathogenicity.</title>
        <authorList>
            <person name="Ballester A.R."/>
            <person name="Marcet-Houben M."/>
            <person name="Levin E."/>
            <person name="Sela N."/>
            <person name="Selma-Lazaro C."/>
            <person name="Carmona L."/>
            <person name="Wisniewski M."/>
            <person name="Droby S."/>
            <person name="Gonzalez-Candelas L."/>
            <person name="Gabaldon T."/>
        </authorList>
    </citation>
    <scope>NUCLEOTIDE SEQUENCE [LARGE SCALE GENOMIC DNA]</scope>
    <source>
        <strain evidence="7 8">PHI-1</strain>
    </source>
</reference>
<evidence type="ECO:0000256" key="6">
    <source>
        <dbReference type="ARBA" id="ARBA00023242"/>
    </source>
</evidence>
<evidence type="ECO:0000256" key="3">
    <source>
        <dbReference type="ARBA" id="ARBA00023015"/>
    </source>
</evidence>
<evidence type="ECO:0000256" key="1">
    <source>
        <dbReference type="ARBA" id="ARBA00022723"/>
    </source>
</evidence>
<dbReference type="PANTHER" id="PTHR31313">
    <property type="entry name" value="TY1 ENHANCER ACTIVATOR"/>
    <property type="match status" value="1"/>
</dbReference>
<keyword evidence="1" id="KW-0479">Metal-binding</keyword>
<evidence type="ECO:0000313" key="7">
    <source>
        <dbReference type="EMBL" id="KGO74613.1"/>
    </source>
</evidence>
<dbReference type="EMBL" id="JQGA01000595">
    <property type="protein sequence ID" value="KGO74613.1"/>
    <property type="molecule type" value="Genomic_DNA"/>
</dbReference>
<sequence length="175" mass="20146">MSTAAAAMVRLIHEYKKIADFDKAPPFVPHSVLTAAITLLLNSTSKLQTLRDQSIQRFRVCYNALWEMRARWTKAKKAVSLLQQLAHRWEVMLALPLQNGFPTPFASERFQPKIVVMNEPQRATTNQETMTKSPHFETSFNIPGWTDVDPLDFVSHNEDILNTTIYDFTEPWELP</sequence>
<keyword evidence="2" id="KW-0862">Zinc</keyword>
<evidence type="ECO:0000256" key="4">
    <source>
        <dbReference type="ARBA" id="ARBA00023125"/>
    </source>
</evidence>
<protein>
    <recommendedName>
        <fullName evidence="9">Transcription factor, fungi</fullName>
    </recommendedName>
</protein>
<dbReference type="InterPro" id="IPR051615">
    <property type="entry name" value="Transcr_Regulatory_Elem"/>
</dbReference>
<dbReference type="GO" id="GO:0003677">
    <property type="term" value="F:DNA binding"/>
    <property type="evidence" value="ECO:0007669"/>
    <property type="project" value="UniProtKB-KW"/>
</dbReference>
<evidence type="ECO:0000256" key="2">
    <source>
        <dbReference type="ARBA" id="ARBA00022833"/>
    </source>
</evidence>
<keyword evidence="5" id="KW-0804">Transcription</keyword>
<dbReference type="Proteomes" id="UP000030104">
    <property type="component" value="Unassembled WGS sequence"/>
</dbReference>
<accession>A0A0A2L606</accession>
<keyword evidence="6" id="KW-0539">Nucleus</keyword>
<name>A0A0A2L606_PENIT</name>
<proteinExistence type="predicted"/>
<dbReference type="CDD" id="cd12148">
    <property type="entry name" value="fungal_TF_MHR"/>
    <property type="match status" value="1"/>
</dbReference>
<evidence type="ECO:0000313" key="8">
    <source>
        <dbReference type="Proteomes" id="UP000030104"/>
    </source>
</evidence>
<gene>
    <name evidence="7" type="ORF">PITC_002580</name>
</gene>
<dbReference type="STRING" id="40296.A0A0A2L606"/>
<evidence type="ECO:0000256" key="5">
    <source>
        <dbReference type="ARBA" id="ARBA00023163"/>
    </source>
</evidence>
<keyword evidence="4" id="KW-0238">DNA-binding</keyword>
<organism evidence="7 8">
    <name type="scientific">Penicillium italicum</name>
    <name type="common">Blue mold</name>
    <dbReference type="NCBI Taxonomy" id="40296"/>
    <lineage>
        <taxon>Eukaryota</taxon>
        <taxon>Fungi</taxon>
        <taxon>Dikarya</taxon>
        <taxon>Ascomycota</taxon>
        <taxon>Pezizomycotina</taxon>
        <taxon>Eurotiomycetes</taxon>
        <taxon>Eurotiomycetidae</taxon>
        <taxon>Eurotiales</taxon>
        <taxon>Aspergillaceae</taxon>
        <taxon>Penicillium</taxon>
    </lineage>
</organism>